<comment type="similarity">
    <text evidence="1">Belongs to the UPF0045 family.</text>
</comment>
<accession>L9Y5N6</accession>
<gene>
    <name evidence="3" type="ORF">C490_10020</name>
</gene>
<evidence type="ECO:0000256" key="1">
    <source>
        <dbReference type="ARBA" id="ARBA00010272"/>
    </source>
</evidence>
<dbReference type="Proteomes" id="UP000011613">
    <property type="component" value="Unassembled WGS sequence"/>
</dbReference>
<dbReference type="Pfam" id="PF01910">
    <property type="entry name" value="Thiamine_BP"/>
    <property type="match status" value="1"/>
</dbReference>
<dbReference type="GO" id="GO:0005829">
    <property type="term" value="C:cytosol"/>
    <property type="evidence" value="ECO:0007669"/>
    <property type="project" value="TreeGrafter"/>
</dbReference>
<evidence type="ECO:0000313" key="4">
    <source>
        <dbReference type="Proteomes" id="UP000011613"/>
    </source>
</evidence>
<sequence>MLESFVASSFSDVLRSSSNPTAMGRTEQPGGMTVFALLRVTPVTDDDITEDVAAAIDALEEHDIEYETTPMATILEAEDVHELFAACASAHEAVGTAEIQTLVQVEEKCEVEMVADDKIDAVESELGREARSDQD</sequence>
<dbReference type="AlphaFoldDB" id="L9Y5N6"/>
<dbReference type="SUPFAM" id="SSF89957">
    <property type="entry name" value="MTH1187/YkoF-like"/>
    <property type="match status" value="1"/>
</dbReference>
<dbReference type="InterPro" id="IPR029756">
    <property type="entry name" value="MTH1187/YkoF-like"/>
</dbReference>
<name>L9Y5N6_NATGS</name>
<reference evidence="3 4" key="1">
    <citation type="journal article" date="2014" name="PLoS Genet.">
        <title>Phylogenetically driven sequencing of extremely halophilic archaea reveals strategies for static and dynamic osmo-response.</title>
        <authorList>
            <person name="Becker E.A."/>
            <person name="Seitzer P.M."/>
            <person name="Tritt A."/>
            <person name="Larsen D."/>
            <person name="Krusor M."/>
            <person name="Yao A.I."/>
            <person name="Wu D."/>
            <person name="Madern D."/>
            <person name="Eisen J.A."/>
            <person name="Darling A.E."/>
            <person name="Facciotti M.T."/>
        </authorList>
    </citation>
    <scope>NUCLEOTIDE SEQUENCE [LARGE SCALE GENOMIC DNA]</scope>
    <source>
        <strain evidence="3 4">SP2</strain>
    </source>
</reference>
<dbReference type="InterPro" id="IPR002767">
    <property type="entry name" value="Thiamine_BP"/>
</dbReference>
<dbReference type="EMBL" id="AOIC01000072">
    <property type="protein sequence ID" value="ELY68213.1"/>
    <property type="molecule type" value="Genomic_DNA"/>
</dbReference>
<feature type="domain" description="Thiamine-binding protein" evidence="2">
    <location>
        <begin position="38"/>
        <end position="123"/>
    </location>
</feature>
<evidence type="ECO:0000313" key="3">
    <source>
        <dbReference type="EMBL" id="ELY68213.1"/>
    </source>
</evidence>
<dbReference type="PANTHER" id="PTHR33777">
    <property type="entry name" value="UPF0045 PROTEIN ECM15"/>
    <property type="match status" value="1"/>
</dbReference>
<comment type="caution">
    <text evidence="3">The sequence shown here is derived from an EMBL/GenBank/DDBJ whole genome shotgun (WGS) entry which is preliminary data.</text>
</comment>
<proteinExistence type="inferred from homology"/>
<dbReference type="Gene3D" id="3.30.70.930">
    <property type="match status" value="1"/>
</dbReference>
<organism evidence="3 4">
    <name type="scientific">Natronobacterium gregoryi (strain ATCC 43098 / DSM 3393 / CCM 3738 / CIP 104747 / IAM 13177 / JCM 8860 / NBRC 102187 / NCIMB 2189 / SP2)</name>
    <dbReference type="NCBI Taxonomy" id="797304"/>
    <lineage>
        <taxon>Archaea</taxon>
        <taxon>Methanobacteriati</taxon>
        <taxon>Methanobacteriota</taxon>
        <taxon>Stenosarchaea group</taxon>
        <taxon>Halobacteria</taxon>
        <taxon>Halobacteriales</taxon>
        <taxon>Natrialbaceae</taxon>
        <taxon>Natronobacterium</taxon>
    </lineage>
</organism>
<dbReference type="InterPro" id="IPR051614">
    <property type="entry name" value="UPF0045_domain"/>
</dbReference>
<evidence type="ECO:0000259" key="2">
    <source>
        <dbReference type="Pfam" id="PF01910"/>
    </source>
</evidence>
<protein>
    <recommendedName>
        <fullName evidence="2">Thiamine-binding protein domain-containing protein</fullName>
    </recommendedName>
</protein>
<dbReference type="PANTHER" id="PTHR33777:SF1">
    <property type="entry name" value="UPF0045 PROTEIN ECM15"/>
    <property type="match status" value="1"/>
</dbReference>